<gene>
    <name evidence="2" type="ORF">X797_011887</name>
</gene>
<proteinExistence type="predicted"/>
<evidence type="ECO:0000313" key="2">
    <source>
        <dbReference type="EMBL" id="EXU95043.1"/>
    </source>
</evidence>
<reference evidence="2 3" key="1">
    <citation type="submission" date="2014-02" db="EMBL/GenBank/DDBJ databases">
        <title>The genome sequence of the entomopathogenic fungus Metarhizium robertsii ARSEF 2575.</title>
        <authorList>
            <person name="Giuliano Garisto Donzelli B."/>
            <person name="Roe B.A."/>
            <person name="Macmil S.L."/>
            <person name="Krasnoff S.B."/>
            <person name="Gibson D.M."/>
        </authorList>
    </citation>
    <scope>NUCLEOTIDE SEQUENCE [LARGE SCALE GENOMIC DNA]</scope>
    <source>
        <strain evidence="2 3">ARSEF 2575</strain>
    </source>
</reference>
<evidence type="ECO:0000313" key="3">
    <source>
        <dbReference type="Proteomes" id="UP000030151"/>
    </source>
</evidence>
<dbReference type="EMBL" id="JELW01000110">
    <property type="protein sequence ID" value="EXU95043.1"/>
    <property type="molecule type" value="Genomic_DNA"/>
</dbReference>
<sequence length="672" mass="76060">MESTTPFKESYELGYAQIQLRNLTFPFARDKELAAVDCLAAIFKERCDPDAMENQIPVFVSPSELALILTQTPGIELETLAHGQPPFPRLKPTGNVRCLHGRQRYEAAMRNFGPEKWWSVRIFRIPEGSDPEILLLRHIDHSSHQMKLSDGDVFRHVFACRRMRQRENENYWHLHLSKDKKGALKRILEDEVMSELLYELTDYPGLRNGWQLGNIDKHFADRCPEEIYNYLRHIKETWRKITLNNSDVRMATDNETVKELTLLCPSASYADNDKVRLLMRSGKLFGSISDSHLRGQIEQQLLGIGVVIPSIETFHGNMKYLRVGMRILRDHLLDGRPLGKHETVAQAMQEIWQPRETLIEEAEHQFYPITCSPSFSLAFQALFISALRNFPHLSAERPIVQHGIQPIHAGTDESTLKRFLLHAQAQGFNSSTIESKLRSISTTTLLPVPNQSFPCKSQESVVKRRCGRPLTCSYRYIANNLFLPRMLRENEICLYPSTMFVQCDFMRSFFAGFPKENSVIDQDTILRAHDLHLSSTSTPAASVEIQQQSAITDLEGLDVSYSQLGSDSAVISAAQSALNRRRMRQPQSESPRSILVPDVQQASSPSNCSSLDLTDCPLNEDGSTPSFGTPPGRTVTTSIGSQLTQDSATTGRTMISPGDIMEYMRIDKVGNM</sequence>
<accession>A0A014PHI4</accession>
<dbReference type="InterPro" id="IPR022198">
    <property type="entry name" value="DUF3723"/>
</dbReference>
<feature type="region of interest" description="Disordered" evidence="1">
    <location>
        <begin position="598"/>
        <end position="654"/>
    </location>
</feature>
<dbReference type="HOGENOM" id="CLU_024007_0_0_1"/>
<comment type="caution">
    <text evidence="2">The sequence shown here is derived from an EMBL/GenBank/DDBJ whole genome shotgun (WGS) entry which is preliminary data.</text>
</comment>
<feature type="compositionally biased region" description="Polar residues" evidence="1">
    <location>
        <begin position="634"/>
        <end position="653"/>
    </location>
</feature>
<dbReference type="eggNOG" id="ENOG502S0KD">
    <property type="taxonomic scope" value="Eukaryota"/>
</dbReference>
<feature type="compositionally biased region" description="Polar residues" evidence="1">
    <location>
        <begin position="600"/>
        <end position="612"/>
    </location>
</feature>
<dbReference type="Pfam" id="PF12520">
    <property type="entry name" value="DUF3723"/>
    <property type="match status" value="2"/>
</dbReference>
<name>A0A014PHI4_9HYPO</name>
<dbReference type="Proteomes" id="UP000030151">
    <property type="component" value="Unassembled WGS sequence"/>
</dbReference>
<organism evidence="2 3">
    <name type="scientific">Metarhizium robertsii</name>
    <dbReference type="NCBI Taxonomy" id="568076"/>
    <lineage>
        <taxon>Eukaryota</taxon>
        <taxon>Fungi</taxon>
        <taxon>Dikarya</taxon>
        <taxon>Ascomycota</taxon>
        <taxon>Pezizomycotina</taxon>
        <taxon>Sordariomycetes</taxon>
        <taxon>Hypocreomycetidae</taxon>
        <taxon>Hypocreales</taxon>
        <taxon>Clavicipitaceae</taxon>
        <taxon>Metarhizium</taxon>
    </lineage>
</organism>
<protein>
    <submittedName>
        <fullName evidence="2">DUF3723 domain protein</fullName>
    </submittedName>
</protein>
<dbReference type="AlphaFoldDB" id="A0A014PHI4"/>
<evidence type="ECO:0000256" key="1">
    <source>
        <dbReference type="SAM" id="MobiDB-lite"/>
    </source>
</evidence>
<dbReference type="OrthoDB" id="4932578at2759"/>